<dbReference type="InterPro" id="IPR025313">
    <property type="entry name" value="SPB4-like_CTE"/>
</dbReference>
<sequence>MDRPVRAVPSFGGSWEKINPPLSPWIMNVINKMGFTNMTPVQAATIPRAIKNQDCVVEAVTGSGKTLSFVVPVLERLSRNEESLQKDRIAAIVIAPTRELATQIHSVFNQFLSSLIPSSDLEEASQPFASSSRAPSPESFDSLLPLPMLVTSGTSAPYETFQTTHPSILIGTPGRLASILLSPRGMSVIGVSNFDILVLDEADRLLSSPDHRRDIERIMRHLPKQRRTHLFSATMTDAVEELIGLGLRNPVRIVVNLKDKKKEGEERANERRIPMTLKNTYIVCRHAEKTLQLIRTLQAESRKEAAKFIIFFSTCAAVDYFYRVLSRLPILSHFHLTSLHGDLPPNVRTNALSTFIVYPSSNLNPSVLLCTDIAARGVDFANIDVVIQYDAPTDPKTFSHRVGRTARAGRGGKAIILLGSGREEDYVDFLAIRKIPLIKQPYLDENLEEVDMPTSIDPGAINLMEDVRKILLTDRKLSDKGSKSYVSAFRAYSKHEASFIFRAGNLDHHSLAIAYGLLRLPAMPEIKDWRKRREEDKKRNEKLREEGSMIEEGEEVAWEDANVDWDNFAYSSKQHETARLATLVKKAASQPSEDQKKEVRAKKKIKAEMREAWSEQRDKKVRKEERREKKDKKKQYEWELAQAEAGEFLGDLERIARARLRERKRGQDGHSHTEELEEYRNLKKEVKVERASKKAKKAAGCGFGGGMFDDLE</sequence>
<dbReference type="GO" id="GO:0005524">
    <property type="term" value="F:ATP binding"/>
    <property type="evidence" value="ECO:0007669"/>
    <property type="project" value="UniProtKB-UniRule"/>
</dbReference>
<dbReference type="PROSITE" id="PS51195">
    <property type="entry name" value="Q_MOTIF"/>
    <property type="match status" value="1"/>
</dbReference>
<evidence type="ECO:0000256" key="12">
    <source>
        <dbReference type="RuleBase" id="RU000492"/>
    </source>
</evidence>
<dbReference type="PROSITE" id="PS51194">
    <property type="entry name" value="HELICASE_CTER"/>
    <property type="match status" value="1"/>
</dbReference>
<dbReference type="GO" id="GO:0003723">
    <property type="term" value="F:RNA binding"/>
    <property type="evidence" value="ECO:0007669"/>
    <property type="project" value="UniProtKB-UniRule"/>
</dbReference>
<dbReference type="PROSITE" id="PS51192">
    <property type="entry name" value="HELICASE_ATP_BIND_1"/>
    <property type="match status" value="1"/>
</dbReference>
<keyword evidence="7 12" id="KW-0067">ATP-binding</keyword>
<dbReference type="Pfam" id="PF00270">
    <property type="entry name" value="DEAD"/>
    <property type="match status" value="1"/>
</dbReference>
<dbReference type="SMART" id="SM00490">
    <property type="entry name" value="HELICc"/>
    <property type="match status" value="1"/>
</dbReference>
<dbReference type="CDD" id="cd18787">
    <property type="entry name" value="SF2_C_DEAD"/>
    <property type="match status" value="1"/>
</dbReference>
<accession>A0AAJ8JNY3</accession>
<dbReference type="EC" id="3.6.4.13" evidence="13"/>
<keyword evidence="2" id="KW-0690">Ribosome biogenesis</keyword>
<feature type="compositionally biased region" description="Gly residues" evidence="14">
    <location>
        <begin position="701"/>
        <end position="712"/>
    </location>
</feature>
<dbReference type="PROSITE" id="PS00039">
    <property type="entry name" value="DEAD_ATP_HELICASE"/>
    <property type="match status" value="1"/>
</dbReference>
<dbReference type="InterPro" id="IPR014014">
    <property type="entry name" value="RNA_helicase_DEAD_Q_motif"/>
</dbReference>
<evidence type="ECO:0000256" key="2">
    <source>
        <dbReference type="ARBA" id="ARBA00022517"/>
    </source>
</evidence>
<dbReference type="SUPFAM" id="SSF52540">
    <property type="entry name" value="P-loop containing nucleoside triphosphate hydrolases"/>
    <property type="match status" value="1"/>
</dbReference>
<keyword evidence="19" id="KW-1185">Reference proteome</keyword>
<keyword evidence="6 12" id="KW-0347">Helicase</keyword>
<evidence type="ECO:0000256" key="11">
    <source>
        <dbReference type="PROSITE-ProRule" id="PRU00552"/>
    </source>
</evidence>
<comment type="domain">
    <text evidence="13">The Q motif is unique to and characteristic of the DEAD box family of RNA helicases and controls ATP binding and hydrolysis.</text>
</comment>
<dbReference type="GeneID" id="91085070"/>
<comment type="function">
    <text evidence="13">RNA helicase.</text>
</comment>
<dbReference type="Proteomes" id="UP000094043">
    <property type="component" value="Chromosome 1"/>
</dbReference>
<feature type="region of interest" description="Disordered" evidence="14">
    <location>
        <begin position="661"/>
        <end position="712"/>
    </location>
</feature>
<evidence type="ECO:0000256" key="4">
    <source>
        <dbReference type="ARBA" id="ARBA00022741"/>
    </source>
</evidence>
<evidence type="ECO:0000256" key="3">
    <source>
        <dbReference type="ARBA" id="ARBA00022552"/>
    </source>
</evidence>
<keyword evidence="9" id="KW-0175">Coiled coil</keyword>
<dbReference type="GO" id="GO:0003724">
    <property type="term" value="F:RNA helicase activity"/>
    <property type="evidence" value="ECO:0007669"/>
    <property type="project" value="UniProtKB-EC"/>
</dbReference>
<keyword evidence="3" id="KW-0698">rRNA processing</keyword>
<evidence type="ECO:0000313" key="19">
    <source>
        <dbReference type="Proteomes" id="UP000094043"/>
    </source>
</evidence>
<evidence type="ECO:0000256" key="6">
    <source>
        <dbReference type="ARBA" id="ARBA00022806"/>
    </source>
</evidence>
<reference evidence="18" key="2">
    <citation type="journal article" date="2022" name="Elife">
        <title>Obligate sexual reproduction of a homothallic fungus closely related to the Cryptococcus pathogenic species complex.</title>
        <authorList>
            <person name="Passer A.R."/>
            <person name="Clancey S.A."/>
            <person name="Shea T."/>
            <person name="David-Palma M."/>
            <person name="Averette A.F."/>
            <person name="Boekhout T."/>
            <person name="Porcel B.M."/>
            <person name="Nowrousian M."/>
            <person name="Cuomo C.A."/>
            <person name="Sun S."/>
            <person name="Heitman J."/>
            <person name="Coelho M.A."/>
        </authorList>
    </citation>
    <scope>NUCLEOTIDE SEQUENCE</scope>
    <source>
        <strain evidence="18">CBS 7841</strain>
    </source>
</reference>
<reference evidence="18" key="3">
    <citation type="submission" date="2024-01" db="EMBL/GenBank/DDBJ databases">
        <authorList>
            <person name="Coelho M.A."/>
            <person name="David-Palma M."/>
            <person name="Shea T."/>
            <person name="Sun S."/>
            <person name="Cuomo C.A."/>
            <person name="Heitman J."/>
        </authorList>
    </citation>
    <scope>NUCLEOTIDE SEQUENCE</scope>
    <source>
        <strain evidence="18">CBS 7841</strain>
    </source>
</reference>
<dbReference type="InterPro" id="IPR000629">
    <property type="entry name" value="RNA-helicase_DEAD-box_CS"/>
</dbReference>
<evidence type="ECO:0000259" key="17">
    <source>
        <dbReference type="PROSITE" id="PS51195"/>
    </source>
</evidence>
<dbReference type="Pfam" id="PF23681">
    <property type="entry name" value="CTT_SPB4"/>
    <property type="match status" value="1"/>
</dbReference>
<evidence type="ECO:0000256" key="10">
    <source>
        <dbReference type="ARBA" id="ARBA00038002"/>
    </source>
</evidence>
<feature type="compositionally biased region" description="Basic and acidic residues" evidence="14">
    <location>
        <begin position="609"/>
        <end position="628"/>
    </location>
</feature>
<keyword evidence="4 12" id="KW-0547">Nucleotide-binding</keyword>
<feature type="domain" description="DEAD-box RNA helicase Q" evidence="17">
    <location>
        <begin position="15"/>
        <end position="43"/>
    </location>
</feature>
<dbReference type="SMART" id="SM01178">
    <property type="entry name" value="DUF4217"/>
    <property type="match status" value="1"/>
</dbReference>
<evidence type="ECO:0000256" key="9">
    <source>
        <dbReference type="ARBA" id="ARBA00023054"/>
    </source>
</evidence>
<feature type="short sequence motif" description="Q motif" evidence="11">
    <location>
        <begin position="15"/>
        <end position="43"/>
    </location>
</feature>
<dbReference type="SMART" id="SM00487">
    <property type="entry name" value="DEXDc"/>
    <property type="match status" value="1"/>
</dbReference>
<evidence type="ECO:0000256" key="1">
    <source>
        <dbReference type="ARBA" id="ARBA00004604"/>
    </source>
</evidence>
<comment type="catalytic activity">
    <reaction evidence="13">
        <text>ATP + H2O = ADP + phosphate + H(+)</text>
        <dbReference type="Rhea" id="RHEA:13065"/>
        <dbReference type="ChEBI" id="CHEBI:15377"/>
        <dbReference type="ChEBI" id="CHEBI:15378"/>
        <dbReference type="ChEBI" id="CHEBI:30616"/>
        <dbReference type="ChEBI" id="CHEBI:43474"/>
        <dbReference type="ChEBI" id="CHEBI:456216"/>
        <dbReference type="EC" id="3.6.4.13"/>
    </reaction>
</comment>
<dbReference type="InterPro" id="IPR056330">
    <property type="entry name" value="CTT_SPB4"/>
</dbReference>
<evidence type="ECO:0000259" key="16">
    <source>
        <dbReference type="PROSITE" id="PS51194"/>
    </source>
</evidence>
<keyword evidence="5 12" id="KW-0378">Hydrolase</keyword>
<comment type="similarity">
    <text evidence="10">Belongs to the DEAD box helicase family. DDX55/SPB4 subfamily.</text>
</comment>
<dbReference type="PANTHER" id="PTHR24031">
    <property type="entry name" value="RNA HELICASE"/>
    <property type="match status" value="1"/>
</dbReference>
<feature type="domain" description="Helicase ATP-binding" evidence="15">
    <location>
        <begin position="46"/>
        <end position="253"/>
    </location>
</feature>
<dbReference type="CDD" id="cd17960">
    <property type="entry name" value="DEADc_DDX55"/>
    <property type="match status" value="1"/>
</dbReference>
<dbReference type="InterPro" id="IPR014001">
    <property type="entry name" value="Helicase_ATP-bd"/>
</dbReference>
<dbReference type="RefSeq" id="XP_066066406.1">
    <property type="nucleotide sequence ID" value="XM_066210309.1"/>
</dbReference>
<dbReference type="Pfam" id="PF13959">
    <property type="entry name" value="CTE_SPB4"/>
    <property type="match status" value="1"/>
</dbReference>
<evidence type="ECO:0000256" key="8">
    <source>
        <dbReference type="ARBA" id="ARBA00022884"/>
    </source>
</evidence>
<dbReference type="Gene3D" id="3.40.50.300">
    <property type="entry name" value="P-loop containing nucleotide triphosphate hydrolases"/>
    <property type="match status" value="2"/>
</dbReference>
<organism evidence="18 19">
    <name type="scientific">Cryptococcus depauperatus CBS 7841</name>
    <dbReference type="NCBI Taxonomy" id="1295531"/>
    <lineage>
        <taxon>Eukaryota</taxon>
        <taxon>Fungi</taxon>
        <taxon>Dikarya</taxon>
        <taxon>Basidiomycota</taxon>
        <taxon>Agaricomycotina</taxon>
        <taxon>Tremellomycetes</taxon>
        <taxon>Tremellales</taxon>
        <taxon>Cryptococcaceae</taxon>
        <taxon>Cryptococcus</taxon>
    </lineage>
</organism>
<evidence type="ECO:0000256" key="7">
    <source>
        <dbReference type="ARBA" id="ARBA00022840"/>
    </source>
</evidence>
<dbReference type="AlphaFoldDB" id="A0AAJ8JNY3"/>
<evidence type="ECO:0000256" key="14">
    <source>
        <dbReference type="SAM" id="MobiDB-lite"/>
    </source>
</evidence>
<dbReference type="GO" id="GO:0016787">
    <property type="term" value="F:hydrolase activity"/>
    <property type="evidence" value="ECO:0007669"/>
    <property type="project" value="UniProtKB-KW"/>
</dbReference>
<dbReference type="EMBL" id="CP143784">
    <property type="protein sequence ID" value="WVN85706.1"/>
    <property type="molecule type" value="Genomic_DNA"/>
</dbReference>
<dbReference type="GO" id="GO:0006364">
    <property type="term" value="P:rRNA processing"/>
    <property type="evidence" value="ECO:0007669"/>
    <property type="project" value="UniProtKB-KW"/>
</dbReference>
<dbReference type="InterPro" id="IPR011545">
    <property type="entry name" value="DEAD/DEAH_box_helicase_dom"/>
</dbReference>
<proteinExistence type="inferred from homology"/>
<gene>
    <name evidence="18" type="ORF">L203_100856</name>
</gene>
<dbReference type="GO" id="GO:0005730">
    <property type="term" value="C:nucleolus"/>
    <property type="evidence" value="ECO:0007669"/>
    <property type="project" value="UniProtKB-SubCell"/>
</dbReference>
<feature type="domain" description="Helicase C-terminal" evidence="16">
    <location>
        <begin position="289"/>
        <end position="458"/>
    </location>
</feature>
<reference evidence="18" key="1">
    <citation type="submission" date="2016-06" db="EMBL/GenBank/DDBJ databases">
        <authorList>
            <person name="Cuomo C."/>
            <person name="Litvintseva A."/>
            <person name="Heitman J."/>
            <person name="Chen Y."/>
            <person name="Sun S."/>
            <person name="Springer D."/>
            <person name="Dromer F."/>
            <person name="Young S."/>
            <person name="Zeng Q."/>
            <person name="Chapman S."/>
            <person name="Gujja S."/>
            <person name="Saif S."/>
            <person name="Birren B."/>
        </authorList>
    </citation>
    <scope>NUCLEOTIDE SEQUENCE</scope>
    <source>
        <strain evidence="18">CBS 7841</strain>
    </source>
</reference>
<keyword evidence="8 13" id="KW-0694">RNA-binding</keyword>
<dbReference type="Pfam" id="PF00271">
    <property type="entry name" value="Helicase_C"/>
    <property type="match status" value="1"/>
</dbReference>
<evidence type="ECO:0000256" key="5">
    <source>
        <dbReference type="ARBA" id="ARBA00022801"/>
    </source>
</evidence>
<evidence type="ECO:0000313" key="18">
    <source>
        <dbReference type="EMBL" id="WVN85706.1"/>
    </source>
</evidence>
<protein>
    <recommendedName>
        <fullName evidence="13">ATP-dependent RNA helicase</fullName>
        <ecNumber evidence="13">3.6.4.13</ecNumber>
    </recommendedName>
</protein>
<dbReference type="InterPro" id="IPR001650">
    <property type="entry name" value="Helicase_C-like"/>
</dbReference>
<dbReference type="KEGG" id="cdep:91085070"/>
<name>A0AAJ8JNY3_9TREE</name>
<comment type="subcellular location">
    <subcellularLocation>
        <location evidence="1">Nucleus</location>
        <location evidence="1">Nucleolus</location>
    </subcellularLocation>
</comment>
<evidence type="ECO:0000259" key="15">
    <source>
        <dbReference type="PROSITE" id="PS51192"/>
    </source>
</evidence>
<evidence type="ECO:0000256" key="13">
    <source>
        <dbReference type="RuleBase" id="RU365068"/>
    </source>
</evidence>
<feature type="compositionally biased region" description="Basic and acidic residues" evidence="14">
    <location>
        <begin position="665"/>
        <end position="692"/>
    </location>
</feature>
<feature type="region of interest" description="Disordered" evidence="14">
    <location>
        <begin position="609"/>
        <end position="635"/>
    </location>
</feature>
<dbReference type="InterPro" id="IPR027417">
    <property type="entry name" value="P-loop_NTPase"/>
</dbReference>